<evidence type="ECO:0000313" key="2">
    <source>
        <dbReference type="Proteomes" id="UP000267268"/>
    </source>
</evidence>
<organism evidence="1 2">
    <name type="scientific">Flammeovirga pectinis</name>
    <dbReference type="NCBI Taxonomy" id="2494373"/>
    <lineage>
        <taxon>Bacteria</taxon>
        <taxon>Pseudomonadati</taxon>
        <taxon>Bacteroidota</taxon>
        <taxon>Cytophagia</taxon>
        <taxon>Cytophagales</taxon>
        <taxon>Flammeovirgaceae</taxon>
        <taxon>Flammeovirga</taxon>
    </lineage>
</organism>
<name>A0A3Q9FSP8_9BACT</name>
<accession>A0A3Q9FSP8</accession>
<dbReference type="Proteomes" id="UP000267268">
    <property type="component" value="Chromosome 1"/>
</dbReference>
<dbReference type="RefSeq" id="WP_126617730.1">
    <property type="nucleotide sequence ID" value="NZ_CP034562.1"/>
</dbReference>
<sequence>MTNSIKILLPIFILLFCSFAFVIHENDSNHVSNKKDILNTSNNLSVLMDGVQVEKYSDGSIDLYIQS</sequence>
<dbReference type="KEGG" id="fll:EI427_19060"/>
<protein>
    <submittedName>
        <fullName evidence="1">Uncharacterized protein</fullName>
    </submittedName>
</protein>
<keyword evidence="2" id="KW-1185">Reference proteome</keyword>
<proteinExistence type="predicted"/>
<dbReference type="AlphaFoldDB" id="A0A3Q9FSP8"/>
<dbReference type="EMBL" id="CP034562">
    <property type="protein sequence ID" value="AZQ64240.1"/>
    <property type="molecule type" value="Genomic_DNA"/>
</dbReference>
<evidence type="ECO:0000313" key="1">
    <source>
        <dbReference type="EMBL" id="AZQ64240.1"/>
    </source>
</evidence>
<dbReference type="OrthoDB" id="9889336at2"/>
<reference evidence="1 2" key="1">
    <citation type="submission" date="2018-12" db="EMBL/GenBank/DDBJ databases">
        <title>Flammeovirga pectinis sp. nov., isolated from the gut of the Korean scallop, Patinopecten yessoensis.</title>
        <authorList>
            <person name="Bae J.-W."/>
            <person name="Jeong Y.-S."/>
            <person name="Kang W."/>
        </authorList>
    </citation>
    <scope>NUCLEOTIDE SEQUENCE [LARGE SCALE GENOMIC DNA]</scope>
    <source>
        <strain evidence="1 2">L12M1</strain>
    </source>
</reference>
<gene>
    <name evidence="1" type="ORF">EI427_19060</name>
</gene>